<sequence length="362" mass="42978">MKKIYFLSTFFVFNVFFSQTNYVLKMKFNEKYFLSNFFRNNTKNEFVLNAFRKADSVIQKSPNSDYLNVLDTVLKDEFKISIKEKNNFSDLEKKQYDSLSLEMQNGNLLNLFKKAIQVNYNSEFLETILLDSAINDFKIITKDYNQFSISFANKVELKKAKIIFQKNRLSFHDAIEENELEVIQNCFIKENYKMFENNYLKKEKNYLLVYKDFTQLFEKSYQQSKCLDTKKTIFLLDNGKDFDVYSKLFFVSESSNSEKNLVNSITGFNISFKQNKEIYKDNYFYLSIFTDDQGKEIFSNISEQNIGKKIFIADNSEFISNLNISSKIRNGIFISGNLFEENWQKLFELVKFETFRNSLTID</sequence>
<gene>
    <name evidence="1" type="ORF">DQ356_08570</name>
</gene>
<dbReference type="AlphaFoldDB" id="A0A368MX19"/>
<accession>A0A368MX19</accession>
<dbReference type="OrthoDB" id="1224191at2"/>
<proteinExistence type="predicted"/>
<protein>
    <submittedName>
        <fullName evidence="1">Uncharacterized protein</fullName>
    </submittedName>
</protein>
<dbReference type="Proteomes" id="UP000252172">
    <property type="component" value="Unassembled WGS sequence"/>
</dbReference>
<keyword evidence="2" id="KW-1185">Reference proteome</keyword>
<reference evidence="1 2" key="1">
    <citation type="submission" date="2018-07" db="EMBL/GenBank/DDBJ databases">
        <title>Chryseobacterium lacus sp. nov., isolated from lake water.</title>
        <authorList>
            <person name="Li C.-M."/>
        </authorList>
    </citation>
    <scope>NUCLEOTIDE SEQUENCE [LARGE SCALE GENOMIC DNA]</scope>
    <source>
        <strain evidence="1 2">YLOS41</strain>
    </source>
</reference>
<dbReference type="EMBL" id="QPIE01000006">
    <property type="protein sequence ID" value="RCU42393.1"/>
    <property type="molecule type" value="Genomic_DNA"/>
</dbReference>
<evidence type="ECO:0000313" key="1">
    <source>
        <dbReference type="EMBL" id="RCU42393.1"/>
    </source>
</evidence>
<comment type="caution">
    <text evidence="1">The sequence shown here is derived from an EMBL/GenBank/DDBJ whole genome shotgun (WGS) entry which is preliminary data.</text>
</comment>
<evidence type="ECO:0000313" key="2">
    <source>
        <dbReference type="Proteomes" id="UP000252172"/>
    </source>
</evidence>
<dbReference type="Gene3D" id="3.30.1360.200">
    <property type="match status" value="1"/>
</dbReference>
<organism evidence="1 2">
    <name type="scientific">Chryseobacterium lacus</name>
    <dbReference type="NCBI Taxonomy" id="2058346"/>
    <lineage>
        <taxon>Bacteria</taxon>
        <taxon>Pseudomonadati</taxon>
        <taxon>Bacteroidota</taxon>
        <taxon>Flavobacteriia</taxon>
        <taxon>Flavobacteriales</taxon>
        <taxon>Weeksellaceae</taxon>
        <taxon>Chryseobacterium group</taxon>
        <taxon>Chryseobacterium</taxon>
    </lineage>
</organism>
<name>A0A368MX19_9FLAO</name>
<dbReference type="RefSeq" id="WP_114304085.1">
    <property type="nucleotide sequence ID" value="NZ_QPIE01000006.1"/>
</dbReference>